<name>A8HTS5_AZOC5</name>
<dbReference type="EMBL" id="AP009384">
    <property type="protein sequence ID" value="BAF86865.1"/>
    <property type="molecule type" value="Genomic_DNA"/>
</dbReference>
<gene>
    <name evidence="2" type="ordered locus">AZC_0867</name>
</gene>
<reference evidence="3" key="2">
    <citation type="submission" date="2007-04" db="EMBL/GenBank/DDBJ databases">
        <title>Complete genome sequence of the nitrogen-fixing bacterium Azorhizobium caulinodans ORS571.</title>
        <authorList>
            <person name="Lee K.B."/>
            <person name="Backer P.D."/>
            <person name="Aono T."/>
            <person name="Liu C.T."/>
            <person name="Suzuki S."/>
            <person name="Suzuki T."/>
            <person name="Kaneko T."/>
            <person name="Yamada M."/>
            <person name="Tabata S."/>
            <person name="Kupfer D.M."/>
            <person name="Najar F.Z."/>
            <person name="Wiley G.B."/>
            <person name="Roe B."/>
            <person name="Binnewies T."/>
            <person name="Ussery D."/>
            <person name="Vereecke D."/>
            <person name="Gevers D."/>
            <person name="Holsters M."/>
            <person name="Oyaizu H."/>
        </authorList>
    </citation>
    <scope>NUCLEOTIDE SEQUENCE [LARGE SCALE GENOMIC DNA]</scope>
    <source>
        <strain evidence="3">ATCC 43989 / DSM 5975 / JCM 20966 / LMG 6465 / NBRC 14845 / NCIMB 13405 / ORS 571</strain>
    </source>
</reference>
<dbReference type="AlphaFoldDB" id="A8HTS5"/>
<evidence type="ECO:0000313" key="3">
    <source>
        <dbReference type="Proteomes" id="UP000000270"/>
    </source>
</evidence>
<dbReference type="SUPFAM" id="SSF47598">
    <property type="entry name" value="Ribbon-helix-helix"/>
    <property type="match status" value="1"/>
</dbReference>
<dbReference type="InterPro" id="IPR005569">
    <property type="entry name" value="Arc_DNA-bd_dom"/>
</dbReference>
<dbReference type="Pfam" id="PF03869">
    <property type="entry name" value="Arc"/>
    <property type="match status" value="1"/>
</dbReference>
<sequence>MTQDTPSRYMDKIVIRVPDGLRDRIAVAAKANGRSVNSELVALLEEAYPAEPTVHEVIHLAGLLADDFLDAPEHLGLRQLRDTLKEVVEKLRDAAAEGYPNHPLNEFQVYRRKHGLPPIEMDEPNEEGE</sequence>
<reference evidence="2 3" key="1">
    <citation type="journal article" date="2007" name="Appl. Environ. Microbiol.">
        <title>Rhizobial factors required for stem nodule maturation and maintenance in Sesbania rostrata-Azorhizobium caulinodans ORS571 symbiosis.</title>
        <authorList>
            <person name="Suzuki S."/>
            <person name="Aono T."/>
            <person name="Lee KB."/>
            <person name="Suzuki T."/>
            <person name="Liu CT."/>
            <person name="Miwa H."/>
            <person name="Wakao S."/>
            <person name="Iki T."/>
            <person name="Oyaizu H."/>
        </authorList>
    </citation>
    <scope>NUCLEOTIDE SEQUENCE [LARGE SCALE GENOMIC DNA]</scope>
    <source>
        <strain evidence="3">ATCC 43989 / DSM 5975 / JCM 20966 / LMG 6465 / NBRC 14845 / NCIMB 13405 / ORS 571</strain>
    </source>
</reference>
<evidence type="ECO:0000313" key="2">
    <source>
        <dbReference type="EMBL" id="BAF86865.1"/>
    </source>
</evidence>
<reference evidence="2 3" key="6">
    <citation type="journal article" date="2011" name="Appl. Environ. Microbiol.">
        <title>Involvement of the azorhizobial chromosome partition gene (parA) in the onset of bacteroid differentiation during Sesbania rostrata stem nodule development.</title>
        <authorList>
            <person name="Liu CT."/>
            <person name="Lee KB."/>
            <person name="Wang YS."/>
            <person name="Peng MH."/>
            <person name="Lee KT."/>
            <person name="Suzuki S."/>
            <person name="Suzuki T."/>
            <person name="Oyaizu H."/>
        </authorList>
    </citation>
    <scope>NUCLEOTIDE SEQUENCE [LARGE SCALE GENOMIC DNA]</scope>
    <source>
        <strain evidence="3">ATCC 43989 / DSM 5975 / JCM 20966 / LMG 6465 / NBRC 14845 / NCIMB 13405 / ORS 571</strain>
    </source>
</reference>
<organism evidence="2 3">
    <name type="scientific">Azorhizobium caulinodans (strain ATCC 43989 / DSM 5975 / JCM 20966 / LMG 6465 / NBRC 14845 / NCIMB 13405 / ORS 571)</name>
    <dbReference type="NCBI Taxonomy" id="438753"/>
    <lineage>
        <taxon>Bacteria</taxon>
        <taxon>Pseudomonadati</taxon>
        <taxon>Pseudomonadota</taxon>
        <taxon>Alphaproteobacteria</taxon>
        <taxon>Hyphomicrobiales</taxon>
        <taxon>Xanthobacteraceae</taxon>
        <taxon>Azorhizobium</taxon>
    </lineage>
</organism>
<dbReference type="GO" id="GO:0003677">
    <property type="term" value="F:DNA binding"/>
    <property type="evidence" value="ECO:0007669"/>
    <property type="project" value="InterPro"/>
</dbReference>
<dbReference type="InterPro" id="IPR010985">
    <property type="entry name" value="Ribbon_hlx_hlx"/>
</dbReference>
<accession>A8HTS5</accession>
<reference evidence="2 3" key="5">
    <citation type="journal article" date="2010" name="Appl. Environ. Microbiol.">
        <title>phrR-like gene praR of Azorhizobium caulinodans ORS571 is essential for symbiosis with Sesbania rostrata and is involved in expression of reb genes.</title>
        <authorList>
            <person name="Akiba N."/>
            <person name="Aono T."/>
            <person name="Toyazaki H."/>
            <person name="Sato S."/>
            <person name="Oyaizu H."/>
        </authorList>
    </citation>
    <scope>NUCLEOTIDE SEQUENCE [LARGE SCALE GENOMIC DNA]</scope>
    <source>
        <strain evidence="3">ATCC 43989 / DSM 5975 / JCM 20966 / LMG 6465 / NBRC 14845 / NCIMB 13405 / ORS 571</strain>
    </source>
</reference>
<dbReference type="Proteomes" id="UP000000270">
    <property type="component" value="Chromosome"/>
</dbReference>
<dbReference type="GO" id="GO:0006355">
    <property type="term" value="P:regulation of DNA-templated transcription"/>
    <property type="evidence" value="ECO:0007669"/>
    <property type="project" value="InterPro"/>
</dbReference>
<dbReference type="HOGENOM" id="CLU_1944290_0_0_5"/>
<dbReference type="Gene3D" id="1.10.1220.10">
    <property type="entry name" value="Met repressor-like"/>
    <property type="match status" value="1"/>
</dbReference>
<evidence type="ECO:0000259" key="1">
    <source>
        <dbReference type="Pfam" id="PF03869"/>
    </source>
</evidence>
<reference evidence="2 3" key="3">
    <citation type="journal article" date="2008" name="BMC Genomics">
        <title>The genome of the versatile nitrogen fixer Azorhizobium caulinodans ORS571.</title>
        <authorList>
            <person name="Lee KB."/>
            <person name="Backer P.D."/>
            <person name="Aono T."/>
            <person name="Liu CT."/>
            <person name="Suzuki S."/>
            <person name="Suzuki T."/>
            <person name="Kaneko T."/>
            <person name="Yamada M."/>
            <person name="Tabata S."/>
            <person name="Kupfer D.M."/>
            <person name="Najar F.Z."/>
            <person name="Wiley G.B."/>
            <person name="Roe B."/>
            <person name="Binnewies T.T."/>
            <person name="Ussery D.W."/>
            <person name="D'Haeze W."/>
            <person name="Herder J.D."/>
            <person name="Gevers D."/>
            <person name="Vereecke D."/>
            <person name="Holsters M."/>
            <person name="Oyaizu H."/>
        </authorList>
    </citation>
    <scope>NUCLEOTIDE SEQUENCE [LARGE SCALE GENOMIC DNA]</scope>
    <source>
        <strain evidence="3">ATCC 43989 / DSM 5975 / JCM 20966 / LMG 6465 / NBRC 14845 / NCIMB 13405 / ORS 571</strain>
    </source>
</reference>
<protein>
    <recommendedName>
        <fullName evidence="1">Arc-like DNA binding domain-containing protein</fullName>
    </recommendedName>
</protein>
<dbReference type="RefSeq" id="WP_012169398.1">
    <property type="nucleotide sequence ID" value="NC_009937.1"/>
</dbReference>
<reference evidence="2 3" key="4">
    <citation type="journal article" date="2009" name="Appl. Environ. Microbiol.">
        <title>Comparative genome-wide transcriptional profiling of Azorhizobium caulinodans ORS571 grown under free-living and symbiotic conditions.</title>
        <authorList>
            <person name="Tsukada S."/>
            <person name="Aono T."/>
            <person name="Akiba N."/>
            <person name="Lee KB."/>
            <person name="Liu CT."/>
            <person name="Toyazaki H."/>
            <person name="Oyaizu H."/>
        </authorList>
    </citation>
    <scope>NUCLEOTIDE SEQUENCE [LARGE SCALE GENOMIC DNA]</scope>
    <source>
        <strain evidence="3">ATCC 43989 / DSM 5975 / JCM 20966 / LMG 6465 / NBRC 14845 / NCIMB 13405 / ORS 571</strain>
    </source>
</reference>
<dbReference type="InterPro" id="IPR013321">
    <property type="entry name" value="Arc_rbn_hlx_hlx"/>
</dbReference>
<proteinExistence type="predicted"/>
<dbReference type="KEGG" id="azc:AZC_0867"/>
<dbReference type="eggNOG" id="ENOG5033BNF">
    <property type="taxonomic scope" value="Bacteria"/>
</dbReference>
<feature type="domain" description="Arc-like DNA binding" evidence="1">
    <location>
        <begin position="7"/>
        <end position="51"/>
    </location>
</feature>
<keyword evidence="3" id="KW-1185">Reference proteome</keyword>